<sequence length="220" mass="23634">MTKKSETKTLSEPESRALLRQYEIPCVSDSLVEGPDAAVAAAREFGYPVVLKLSGAGLAHKSERGLVRLGIGDEESVSRACTDLLSAARPEDHANGVLVSPMVEGSREFIAGCYRDSSFGACVMFGLGGVLTEALADISFRLAPLDHYDAMGMMSELAAARLLDETRGEPAVDRKMLAYILEQLGVLICEREEVVSVDINPIRIVDGKPLALDALVEVRP</sequence>
<dbReference type="GO" id="GO:0046872">
    <property type="term" value="F:metal ion binding"/>
    <property type="evidence" value="ECO:0007669"/>
    <property type="project" value="InterPro"/>
</dbReference>
<dbReference type="Pfam" id="PF13549">
    <property type="entry name" value="ATP-grasp_5"/>
    <property type="match status" value="1"/>
</dbReference>
<evidence type="ECO:0000256" key="1">
    <source>
        <dbReference type="ARBA" id="ARBA00022598"/>
    </source>
</evidence>
<evidence type="ECO:0000313" key="5">
    <source>
        <dbReference type="EMBL" id="CAB4733893.1"/>
    </source>
</evidence>
<accession>A0A6J7FQI7</accession>
<dbReference type="EMBL" id="CAFBPQ010000002">
    <property type="protein sequence ID" value="CAB5013131.1"/>
    <property type="molecule type" value="Genomic_DNA"/>
</dbReference>
<dbReference type="Gene3D" id="3.30.1490.20">
    <property type="entry name" value="ATP-grasp fold, A domain"/>
    <property type="match status" value="1"/>
</dbReference>
<evidence type="ECO:0000256" key="3">
    <source>
        <dbReference type="ARBA" id="ARBA00022840"/>
    </source>
</evidence>
<dbReference type="InterPro" id="IPR011761">
    <property type="entry name" value="ATP-grasp"/>
</dbReference>
<dbReference type="PANTHER" id="PTHR43334:SF1">
    <property type="entry name" value="3-HYDROXYPROPIONATE--COA LIGASE [ADP-FORMING]"/>
    <property type="match status" value="1"/>
</dbReference>
<evidence type="ECO:0000259" key="4">
    <source>
        <dbReference type="PROSITE" id="PS50975"/>
    </source>
</evidence>
<dbReference type="GO" id="GO:0016874">
    <property type="term" value="F:ligase activity"/>
    <property type="evidence" value="ECO:0007669"/>
    <property type="project" value="UniProtKB-KW"/>
</dbReference>
<dbReference type="InterPro" id="IPR051538">
    <property type="entry name" value="Acyl-CoA_Synth/Transferase"/>
</dbReference>
<feature type="domain" description="ATP-grasp" evidence="4">
    <location>
        <begin position="16"/>
        <end position="52"/>
    </location>
</feature>
<reference evidence="6" key="1">
    <citation type="submission" date="2020-05" db="EMBL/GenBank/DDBJ databases">
        <authorList>
            <person name="Chiriac C."/>
            <person name="Salcher M."/>
            <person name="Ghai R."/>
            <person name="Kavagutti S V."/>
        </authorList>
    </citation>
    <scope>NUCLEOTIDE SEQUENCE</scope>
</reference>
<evidence type="ECO:0000313" key="6">
    <source>
        <dbReference type="EMBL" id="CAB4895635.1"/>
    </source>
</evidence>
<dbReference type="EMBL" id="CAEZYK010000112">
    <property type="protein sequence ID" value="CAB4733893.1"/>
    <property type="molecule type" value="Genomic_DNA"/>
</dbReference>
<dbReference type="EMBL" id="CAFBMM010000002">
    <property type="protein sequence ID" value="CAB4895635.1"/>
    <property type="molecule type" value="Genomic_DNA"/>
</dbReference>
<dbReference type="SUPFAM" id="SSF56059">
    <property type="entry name" value="Glutathione synthetase ATP-binding domain-like"/>
    <property type="match status" value="1"/>
</dbReference>
<proteinExistence type="predicted"/>
<dbReference type="InterPro" id="IPR013815">
    <property type="entry name" value="ATP_grasp_subdomain_1"/>
</dbReference>
<dbReference type="Gene3D" id="3.30.470.20">
    <property type="entry name" value="ATP-grasp fold, B domain"/>
    <property type="match status" value="1"/>
</dbReference>
<evidence type="ECO:0000313" key="7">
    <source>
        <dbReference type="EMBL" id="CAB4972685.1"/>
    </source>
</evidence>
<keyword evidence="1" id="KW-0436">Ligase</keyword>
<dbReference type="GO" id="GO:0005524">
    <property type="term" value="F:ATP binding"/>
    <property type="evidence" value="ECO:0007669"/>
    <property type="project" value="UniProtKB-KW"/>
</dbReference>
<protein>
    <submittedName>
        <fullName evidence="6">Unannotated protein</fullName>
    </submittedName>
</protein>
<gene>
    <name evidence="5" type="ORF">UFOPK2683_01457</name>
    <name evidence="6" type="ORF">UFOPK3605_00181</name>
    <name evidence="7" type="ORF">UFOPK3897_00572</name>
    <name evidence="8" type="ORF">UFOPK4121_00169</name>
</gene>
<dbReference type="AlphaFoldDB" id="A0A6J7FQI7"/>
<evidence type="ECO:0000256" key="2">
    <source>
        <dbReference type="ARBA" id="ARBA00022741"/>
    </source>
</evidence>
<evidence type="ECO:0000313" key="8">
    <source>
        <dbReference type="EMBL" id="CAB5013131.1"/>
    </source>
</evidence>
<name>A0A6J7FQI7_9ZZZZ</name>
<dbReference type="PROSITE" id="PS50975">
    <property type="entry name" value="ATP_GRASP"/>
    <property type="match status" value="1"/>
</dbReference>
<keyword evidence="2" id="KW-0547">Nucleotide-binding</keyword>
<dbReference type="EMBL" id="CAFBOF010000007">
    <property type="protein sequence ID" value="CAB4972685.1"/>
    <property type="molecule type" value="Genomic_DNA"/>
</dbReference>
<keyword evidence="3" id="KW-0067">ATP-binding</keyword>
<organism evidence="6">
    <name type="scientific">freshwater metagenome</name>
    <dbReference type="NCBI Taxonomy" id="449393"/>
    <lineage>
        <taxon>unclassified sequences</taxon>
        <taxon>metagenomes</taxon>
        <taxon>ecological metagenomes</taxon>
    </lineage>
</organism>
<dbReference type="PANTHER" id="PTHR43334">
    <property type="entry name" value="ACETATE--COA LIGASE [ADP-FORMING]"/>
    <property type="match status" value="1"/>
</dbReference>